<protein>
    <recommendedName>
        <fullName evidence="1">DUF4470 domain-containing protein</fullName>
    </recommendedName>
</protein>
<dbReference type="Proteomes" id="UP000764110">
    <property type="component" value="Unassembled WGS sequence"/>
</dbReference>
<proteinExistence type="predicted"/>
<name>A0A9P8MCL5_9HYPO</name>
<evidence type="ECO:0000313" key="2">
    <source>
        <dbReference type="EMBL" id="KAH0596814.1"/>
    </source>
</evidence>
<accession>A0A9P8MCL5</accession>
<keyword evidence="3" id="KW-1185">Reference proteome</keyword>
<gene>
    <name evidence="2" type="ORF">MHUMG1_05122</name>
</gene>
<comment type="caution">
    <text evidence="2">The sequence shown here is derived from an EMBL/GenBank/DDBJ whole genome shotgun (WGS) entry which is preliminary data.</text>
</comment>
<sequence length="484" mass="55519">MTTNISRYVCANVGCGEDGKLRCKKCQLVCSTWRPQWEAEGRKPAFMTSDAPARSFNHHKKYLWGNMPAFDVLKLEANEGKGYKGDLDLLFAASGDLRNVLRTLADLPNDFCTRVSVVVNDRDFNIVTRNIIMLLLLLMDDDPQRAADHIIHIWYSAFITEELSRTLQGQILKLVEGVCHETTQKQPDDLFPKAFSFTRGSVRLVLTKRSWDALQSILKPSNLTLQKAQDVRRAVTLAPSRADYRERSFFRQDPSSRFGSFRFRSDGILLPFGLPRNAFNTPNPTLFTDLGAWPMMDSAEPLRGWSLQEHLGVMRFDRIETSNIADTPYLGPERCVSLLGTLLKEPQTNPHATLITLFMNAVPETVTKRDEYASLREELSQVTKYLTPSFSIAPYDADRLRIDSCRDMVRNNDKFFDRYMNACRFNEFSSRLKLEMKSHHTIIDKWPLRIRKRPNQAGAQEEFLRIMGSGHEGCERYVEWRVGG</sequence>
<evidence type="ECO:0000259" key="1">
    <source>
        <dbReference type="Pfam" id="PF14737"/>
    </source>
</evidence>
<dbReference type="AlphaFoldDB" id="A0A9P8MCL5"/>
<evidence type="ECO:0000313" key="3">
    <source>
        <dbReference type="Proteomes" id="UP000764110"/>
    </source>
</evidence>
<dbReference type="Pfam" id="PF14737">
    <property type="entry name" value="DUF4470"/>
    <property type="match status" value="1"/>
</dbReference>
<dbReference type="EMBL" id="JACEFI010000008">
    <property type="protein sequence ID" value="KAH0596814.1"/>
    <property type="molecule type" value="Genomic_DNA"/>
</dbReference>
<feature type="domain" description="DUF4470" evidence="1">
    <location>
        <begin position="63"/>
        <end position="159"/>
    </location>
</feature>
<reference evidence="2 3" key="1">
    <citation type="submission" date="2020-07" db="EMBL/GenBank/DDBJ databases">
        <title>Metarhizium humberi genome.</title>
        <authorList>
            <person name="Lysoe E."/>
        </authorList>
    </citation>
    <scope>NUCLEOTIDE SEQUENCE [LARGE SCALE GENOMIC DNA]</scope>
    <source>
        <strain evidence="2 3">ESALQ1638</strain>
    </source>
</reference>
<organism evidence="2 3">
    <name type="scientific">Metarhizium humberi</name>
    <dbReference type="NCBI Taxonomy" id="2596975"/>
    <lineage>
        <taxon>Eukaryota</taxon>
        <taxon>Fungi</taxon>
        <taxon>Dikarya</taxon>
        <taxon>Ascomycota</taxon>
        <taxon>Pezizomycotina</taxon>
        <taxon>Sordariomycetes</taxon>
        <taxon>Hypocreomycetidae</taxon>
        <taxon>Hypocreales</taxon>
        <taxon>Clavicipitaceae</taxon>
        <taxon>Metarhizium</taxon>
    </lineage>
</organism>
<dbReference type="InterPro" id="IPR027974">
    <property type="entry name" value="DUF4470"/>
</dbReference>